<protein>
    <submittedName>
        <fullName evidence="1">Uncharacterized protein</fullName>
    </submittedName>
</protein>
<keyword evidence="2" id="KW-1185">Reference proteome</keyword>
<accession>A0ABS4RG30</accession>
<dbReference type="EMBL" id="JAGIKZ010000011">
    <property type="protein sequence ID" value="MBP2241718.1"/>
    <property type="molecule type" value="Genomic_DNA"/>
</dbReference>
<evidence type="ECO:0000313" key="1">
    <source>
        <dbReference type="EMBL" id="MBP2241718.1"/>
    </source>
</evidence>
<evidence type="ECO:0000313" key="2">
    <source>
        <dbReference type="Proteomes" id="UP001519293"/>
    </source>
</evidence>
<gene>
    <name evidence="1" type="ORF">J2Z40_002290</name>
</gene>
<reference evidence="1 2" key="1">
    <citation type="submission" date="2021-03" db="EMBL/GenBank/DDBJ databases">
        <title>Genomic Encyclopedia of Type Strains, Phase IV (KMG-IV): sequencing the most valuable type-strain genomes for metagenomic binning, comparative biology and taxonomic classification.</title>
        <authorList>
            <person name="Goeker M."/>
        </authorList>
    </citation>
    <scope>NUCLEOTIDE SEQUENCE [LARGE SCALE GENOMIC DNA]</scope>
    <source>
        <strain evidence="1 2">DSM 26675</strain>
    </source>
</reference>
<sequence>MRFDEKLGIYRQTLFVLRQVGHLIDCLRGDWSLGKQLEFVYHPNPRKVDEEIVREVHYMLAQFLVKKALKKAT</sequence>
<comment type="caution">
    <text evidence="1">The sequence shown here is derived from an EMBL/GenBank/DDBJ whole genome shotgun (WGS) entry which is preliminary data.</text>
</comment>
<dbReference type="Proteomes" id="UP001519293">
    <property type="component" value="Unassembled WGS sequence"/>
</dbReference>
<name>A0ABS4RG30_9BACI</name>
<organism evidence="1 2">
    <name type="scientific">Cytobacillus eiseniae</name>
    <dbReference type="NCBI Taxonomy" id="762947"/>
    <lineage>
        <taxon>Bacteria</taxon>
        <taxon>Bacillati</taxon>
        <taxon>Bacillota</taxon>
        <taxon>Bacilli</taxon>
        <taxon>Bacillales</taxon>
        <taxon>Bacillaceae</taxon>
        <taxon>Cytobacillus</taxon>
    </lineage>
</organism>
<proteinExistence type="predicted"/>